<dbReference type="OrthoDB" id="3699712at2"/>
<reference evidence="2 3" key="1">
    <citation type="submission" date="2019-03" db="EMBL/GenBank/DDBJ databases">
        <title>Genomic Encyclopedia of Archaeal and Bacterial Type Strains, Phase II (KMG-II): from individual species to whole genera.</title>
        <authorList>
            <person name="Goeker M."/>
        </authorList>
    </citation>
    <scope>NUCLEOTIDE SEQUENCE [LARGE SCALE GENOMIC DNA]</scope>
    <source>
        <strain evidence="2 3">DSM 45499</strain>
    </source>
</reference>
<feature type="transmembrane region" description="Helical" evidence="1">
    <location>
        <begin position="56"/>
        <end position="79"/>
    </location>
</feature>
<dbReference type="Proteomes" id="UP000294927">
    <property type="component" value="Unassembled WGS sequence"/>
</dbReference>
<keyword evidence="1" id="KW-0812">Transmembrane</keyword>
<dbReference type="EMBL" id="SOCP01000023">
    <property type="protein sequence ID" value="TDV40344.1"/>
    <property type="molecule type" value="Genomic_DNA"/>
</dbReference>
<gene>
    <name evidence="2" type="ORF">CLV71_12354</name>
</gene>
<dbReference type="AlphaFoldDB" id="A0A4R7UWA0"/>
<keyword evidence="1" id="KW-0472">Membrane</keyword>
<evidence type="ECO:0000313" key="3">
    <source>
        <dbReference type="Proteomes" id="UP000294927"/>
    </source>
</evidence>
<accession>A0A4R7UWA0</accession>
<keyword evidence="1" id="KW-1133">Transmembrane helix</keyword>
<dbReference type="RefSeq" id="WP_133908297.1">
    <property type="nucleotide sequence ID" value="NZ_SOCP01000023.1"/>
</dbReference>
<dbReference type="InterPro" id="IPR036779">
    <property type="entry name" value="LysM_dom_sf"/>
</dbReference>
<protein>
    <submittedName>
        <fullName evidence="2">Uncharacterized protein</fullName>
    </submittedName>
</protein>
<name>A0A4R7UWA0_9PSEU</name>
<dbReference type="Gene3D" id="3.10.350.10">
    <property type="entry name" value="LysM domain"/>
    <property type="match status" value="1"/>
</dbReference>
<comment type="caution">
    <text evidence="2">The sequence shown here is derived from an EMBL/GenBank/DDBJ whole genome shotgun (WGS) entry which is preliminary data.</text>
</comment>
<evidence type="ECO:0000256" key="1">
    <source>
        <dbReference type="SAM" id="Phobius"/>
    </source>
</evidence>
<evidence type="ECO:0000313" key="2">
    <source>
        <dbReference type="EMBL" id="TDV40344.1"/>
    </source>
</evidence>
<keyword evidence="3" id="KW-1185">Reference proteome</keyword>
<organism evidence="2 3">
    <name type="scientific">Actinophytocola oryzae</name>
    <dbReference type="NCBI Taxonomy" id="502181"/>
    <lineage>
        <taxon>Bacteria</taxon>
        <taxon>Bacillati</taxon>
        <taxon>Actinomycetota</taxon>
        <taxon>Actinomycetes</taxon>
        <taxon>Pseudonocardiales</taxon>
        <taxon>Pseudonocardiaceae</taxon>
    </lineage>
</organism>
<sequence>MSVVTHKPQVEAPIPVTRPGQAVRRGAIGRPPTRARVAGAPRVLARRNCPPQGPRLSVVCVLALATVACAAVLGLGALAGSVGPSVPSETKVVRVLPGESLWELAGRVAPTSDAAAVVERIRELNGVDGAVHPGQPLTVPFSR</sequence>
<proteinExistence type="predicted"/>